<keyword evidence="7" id="KW-1185">Reference proteome</keyword>
<evidence type="ECO:0000259" key="5">
    <source>
        <dbReference type="PROSITE" id="PS50977"/>
    </source>
</evidence>
<dbReference type="RefSeq" id="WP_344561323.1">
    <property type="nucleotide sequence ID" value="NZ_BAAATG010000021.1"/>
</dbReference>
<organism evidence="6 7">
    <name type="scientific">Streptomyces atrovirens</name>
    <dbReference type="NCBI Taxonomy" id="285556"/>
    <lineage>
        <taxon>Bacteria</taxon>
        <taxon>Bacillati</taxon>
        <taxon>Actinomycetota</taxon>
        <taxon>Actinomycetes</taxon>
        <taxon>Kitasatosporales</taxon>
        <taxon>Streptomycetaceae</taxon>
        <taxon>Streptomyces</taxon>
    </lineage>
</organism>
<dbReference type="Proteomes" id="UP001596035">
    <property type="component" value="Unassembled WGS sequence"/>
</dbReference>
<dbReference type="EMBL" id="JBHSKN010000004">
    <property type="protein sequence ID" value="MFC5239082.1"/>
    <property type="molecule type" value="Genomic_DNA"/>
</dbReference>
<evidence type="ECO:0000256" key="3">
    <source>
        <dbReference type="ARBA" id="ARBA00023163"/>
    </source>
</evidence>
<dbReference type="Gene3D" id="1.10.357.10">
    <property type="entry name" value="Tetracycline Repressor, domain 2"/>
    <property type="match status" value="1"/>
</dbReference>
<protein>
    <submittedName>
        <fullName evidence="6">TetR family transcriptional regulator</fullName>
    </submittedName>
</protein>
<evidence type="ECO:0000313" key="7">
    <source>
        <dbReference type="Proteomes" id="UP001596035"/>
    </source>
</evidence>
<feature type="DNA-binding region" description="H-T-H motif" evidence="4">
    <location>
        <begin position="31"/>
        <end position="50"/>
    </location>
</feature>
<keyword evidence="1" id="KW-0805">Transcription regulation</keyword>
<dbReference type="InterPro" id="IPR001647">
    <property type="entry name" value="HTH_TetR"/>
</dbReference>
<dbReference type="InterPro" id="IPR009057">
    <property type="entry name" value="Homeodomain-like_sf"/>
</dbReference>
<dbReference type="PANTHER" id="PTHR30055">
    <property type="entry name" value="HTH-TYPE TRANSCRIPTIONAL REGULATOR RUTR"/>
    <property type="match status" value="1"/>
</dbReference>
<evidence type="ECO:0000256" key="2">
    <source>
        <dbReference type="ARBA" id="ARBA00023125"/>
    </source>
</evidence>
<sequence length="211" mass="22807">MVRQERALRTRAAVITAASAEFARAGYDGTSLSRISQLAGMSVGALTFHFRTKQELADAVQAEGRSVTLAALEGHAYADRQALCQVVGLTLELARLMEEKASVRAAIRLSRERPGSASWSQAWLPTVRKLLDEAHAAGQLRESAPAADVMTLVEHLTDGAEVYLRGRVEDESELGNAVARLRAVWRLTLTGVSADLPGPEHPRRPGDTETP</sequence>
<evidence type="ECO:0000256" key="1">
    <source>
        <dbReference type="ARBA" id="ARBA00023015"/>
    </source>
</evidence>
<keyword evidence="2 4" id="KW-0238">DNA-binding</keyword>
<dbReference type="PRINTS" id="PR00455">
    <property type="entry name" value="HTHTETR"/>
</dbReference>
<evidence type="ECO:0000256" key="4">
    <source>
        <dbReference type="PROSITE-ProRule" id="PRU00335"/>
    </source>
</evidence>
<keyword evidence="3" id="KW-0804">Transcription</keyword>
<comment type="caution">
    <text evidence="6">The sequence shown here is derived from an EMBL/GenBank/DDBJ whole genome shotgun (WGS) entry which is preliminary data.</text>
</comment>
<dbReference type="InterPro" id="IPR050109">
    <property type="entry name" value="HTH-type_TetR-like_transc_reg"/>
</dbReference>
<dbReference type="SUPFAM" id="SSF48498">
    <property type="entry name" value="Tetracyclin repressor-like, C-terminal domain"/>
    <property type="match status" value="1"/>
</dbReference>
<feature type="domain" description="HTH tetR-type" evidence="5">
    <location>
        <begin position="8"/>
        <end position="68"/>
    </location>
</feature>
<dbReference type="PANTHER" id="PTHR30055:SF234">
    <property type="entry name" value="HTH-TYPE TRANSCRIPTIONAL REGULATOR BETI"/>
    <property type="match status" value="1"/>
</dbReference>
<dbReference type="Pfam" id="PF00440">
    <property type="entry name" value="TetR_N"/>
    <property type="match status" value="1"/>
</dbReference>
<proteinExistence type="predicted"/>
<accession>A0ABW0DLX8</accession>
<dbReference type="PROSITE" id="PS50977">
    <property type="entry name" value="HTH_TETR_2"/>
    <property type="match status" value="1"/>
</dbReference>
<gene>
    <name evidence="6" type="ORF">ACFPWV_03980</name>
</gene>
<evidence type="ECO:0000313" key="6">
    <source>
        <dbReference type="EMBL" id="MFC5239082.1"/>
    </source>
</evidence>
<dbReference type="SUPFAM" id="SSF46689">
    <property type="entry name" value="Homeodomain-like"/>
    <property type="match status" value="1"/>
</dbReference>
<reference evidence="7" key="1">
    <citation type="journal article" date="2019" name="Int. J. Syst. Evol. Microbiol.">
        <title>The Global Catalogue of Microorganisms (GCM) 10K type strain sequencing project: providing services to taxonomists for standard genome sequencing and annotation.</title>
        <authorList>
            <consortium name="The Broad Institute Genomics Platform"/>
            <consortium name="The Broad Institute Genome Sequencing Center for Infectious Disease"/>
            <person name="Wu L."/>
            <person name="Ma J."/>
        </authorList>
    </citation>
    <scope>NUCLEOTIDE SEQUENCE [LARGE SCALE GENOMIC DNA]</scope>
    <source>
        <strain evidence="7">CGMCC 4.7131</strain>
    </source>
</reference>
<name>A0ABW0DLX8_9ACTN</name>
<dbReference type="InterPro" id="IPR036271">
    <property type="entry name" value="Tet_transcr_reg_TetR-rel_C_sf"/>
</dbReference>